<evidence type="ECO:0000313" key="2">
    <source>
        <dbReference type="Proteomes" id="UP000294563"/>
    </source>
</evidence>
<evidence type="ECO:0000313" key="1">
    <source>
        <dbReference type="EMBL" id="TDT77954.1"/>
    </source>
</evidence>
<reference evidence="1 2" key="1">
    <citation type="submission" date="2019-03" db="EMBL/GenBank/DDBJ databases">
        <title>Genomic Encyclopedia of Archaeal and Bacterial Type Strains, Phase II (KMG-II): from individual species to whole genera.</title>
        <authorList>
            <person name="Goeker M."/>
        </authorList>
    </citation>
    <scope>NUCLEOTIDE SEQUENCE [LARGE SCALE GENOMIC DNA]</scope>
    <source>
        <strain evidence="1 2">DSM 29467</strain>
    </source>
</reference>
<protein>
    <submittedName>
        <fullName evidence="1">Uncharacterized protein</fullName>
    </submittedName>
</protein>
<comment type="caution">
    <text evidence="1">The sequence shown here is derived from an EMBL/GenBank/DDBJ whole genome shotgun (WGS) entry which is preliminary data.</text>
</comment>
<accession>A0A4R7LQ64</accession>
<proteinExistence type="predicted"/>
<dbReference type="AlphaFoldDB" id="A0A4R7LQ64"/>
<dbReference type="EMBL" id="SOBH01000001">
    <property type="protein sequence ID" value="TDT77954.1"/>
    <property type="molecule type" value="Genomic_DNA"/>
</dbReference>
<dbReference type="Proteomes" id="UP000294563">
    <property type="component" value="Unassembled WGS sequence"/>
</dbReference>
<name>A0A4R7LQ64_9RHOB</name>
<keyword evidence="2" id="KW-1185">Reference proteome</keyword>
<organism evidence="1 2">
    <name type="scientific">Litoreibacter halocynthiae</name>
    <dbReference type="NCBI Taxonomy" id="1242689"/>
    <lineage>
        <taxon>Bacteria</taxon>
        <taxon>Pseudomonadati</taxon>
        <taxon>Pseudomonadota</taxon>
        <taxon>Alphaproteobacteria</taxon>
        <taxon>Rhodobacterales</taxon>
        <taxon>Roseobacteraceae</taxon>
        <taxon>Litoreibacter</taxon>
    </lineage>
</organism>
<sequence length="85" mass="10140">MWHEDRPHQIGLRMGKSFFLRFTYDTYYWGRANRILLSRSYMSPPTRALTNTIKLPLGHAMLRCLYFETKKLFIKINAKVSLQEA</sequence>
<gene>
    <name evidence="1" type="ORF">BDE40_1255</name>
</gene>